<dbReference type="RefSeq" id="WP_171739317.1">
    <property type="nucleotide sequence ID" value="NZ_CP053435.1"/>
</dbReference>
<keyword evidence="2" id="KW-1185">Reference proteome</keyword>
<evidence type="ECO:0000313" key="2">
    <source>
        <dbReference type="Proteomes" id="UP000502756"/>
    </source>
</evidence>
<dbReference type="InterPro" id="IPR032720">
    <property type="entry name" value="Cys_rich_CWC"/>
</dbReference>
<protein>
    <submittedName>
        <fullName evidence="1">Cysteine-rich CWC family protein</fullName>
    </submittedName>
</protein>
<evidence type="ECO:0000313" key="1">
    <source>
        <dbReference type="EMBL" id="QJW89478.1"/>
    </source>
</evidence>
<organism evidence="1 2">
    <name type="scientific">Spirosoma taeanense</name>
    <dbReference type="NCBI Taxonomy" id="2735870"/>
    <lineage>
        <taxon>Bacteria</taxon>
        <taxon>Pseudomonadati</taxon>
        <taxon>Bacteroidota</taxon>
        <taxon>Cytophagia</taxon>
        <taxon>Cytophagales</taxon>
        <taxon>Cytophagaceae</taxon>
        <taxon>Spirosoma</taxon>
    </lineage>
</organism>
<dbReference type="KEGG" id="stae:HNV11_08840"/>
<reference evidence="1 2" key="1">
    <citation type="submission" date="2020-05" db="EMBL/GenBank/DDBJ databases">
        <title>Genome sequencing of Spirosoma sp. TS118.</title>
        <authorList>
            <person name="Lee J.-H."/>
            <person name="Jeong S."/>
            <person name="Zhao L."/>
            <person name="Jung J.-H."/>
            <person name="Kim M.-K."/>
            <person name="Lim S."/>
        </authorList>
    </citation>
    <scope>NUCLEOTIDE SEQUENCE [LARGE SCALE GENOMIC DNA]</scope>
    <source>
        <strain evidence="1 2">TS118</strain>
    </source>
</reference>
<accession>A0A6M5Y4P1</accession>
<dbReference type="EMBL" id="CP053435">
    <property type="protein sequence ID" value="QJW89478.1"/>
    <property type="molecule type" value="Genomic_DNA"/>
</dbReference>
<dbReference type="Pfam" id="PF14375">
    <property type="entry name" value="Cys_rich_CWC"/>
    <property type="match status" value="1"/>
</dbReference>
<proteinExistence type="predicted"/>
<gene>
    <name evidence="1" type="ORF">HNV11_08840</name>
</gene>
<dbReference type="Proteomes" id="UP000502756">
    <property type="component" value="Chromosome"/>
</dbReference>
<dbReference type="AlphaFoldDB" id="A0A6M5Y4P1"/>
<sequence length="75" mass="8722">MNKHTQAGCPRCHQPFICKVNSILKCDCLQINLTHEETQYIRDKALLNYDGDCFCLNCLHQLKAEYHQQLISRGN</sequence>
<name>A0A6M5Y4P1_9BACT</name>